<evidence type="ECO:0000313" key="2">
    <source>
        <dbReference type="Proteomes" id="UP000219546"/>
    </source>
</evidence>
<protein>
    <submittedName>
        <fullName evidence="1">Kinase-associated protein B</fullName>
    </submittedName>
</protein>
<dbReference type="SMART" id="SM01298">
    <property type="entry name" value="KapB"/>
    <property type="match status" value="1"/>
</dbReference>
<dbReference type="OrthoDB" id="2407789at2"/>
<keyword evidence="2" id="KW-1185">Reference proteome</keyword>
<organism evidence="1 2">
    <name type="scientific">Bacillus oleivorans</name>
    <dbReference type="NCBI Taxonomy" id="1448271"/>
    <lineage>
        <taxon>Bacteria</taxon>
        <taxon>Bacillati</taxon>
        <taxon>Bacillota</taxon>
        <taxon>Bacilli</taxon>
        <taxon>Bacillales</taxon>
        <taxon>Bacillaceae</taxon>
        <taxon>Bacillus</taxon>
    </lineage>
</organism>
<name>A0A285D6E5_9BACI</name>
<reference evidence="1 2" key="1">
    <citation type="submission" date="2017-08" db="EMBL/GenBank/DDBJ databases">
        <authorList>
            <person name="de Groot N.N."/>
        </authorList>
    </citation>
    <scope>NUCLEOTIDE SEQUENCE [LARGE SCALE GENOMIC DNA]</scope>
    <source>
        <strain evidence="1 2">JC228</strain>
    </source>
</reference>
<dbReference type="RefSeq" id="WP_097160354.1">
    <property type="nucleotide sequence ID" value="NZ_JBEPMQ010000014.1"/>
</dbReference>
<dbReference type="EMBL" id="OAOP01000011">
    <property type="protein sequence ID" value="SNX75225.1"/>
    <property type="molecule type" value="Genomic_DNA"/>
</dbReference>
<dbReference type="Proteomes" id="UP000219546">
    <property type="component" value="Unassembled WGS sequence"/>
</dbReference>
<dbReference type="Pfam" id="PF08810">
    <property type="entry name" value="KapB"/>
    <property type="match status" value="1"/>
</dbReference>
<dbReference type="InterPro" id="IPR038080">
    <property type="entry name" value="KapB_sf"/>
</dbReference>
<proteinExistence type="predicted"/>
<keyword evidence="1" id="KW-0808">Transferase</keyword>
<sequence length="125" mass="14480">MELKIGDSVTAIYKTGHYYGEITRELENHYTIKVLAVKKHPMQGDLHHPKEAEVPFFHERKALAYREQANVPKPMVKPFNESIPDYKESLAQALSALIESLEKEDTPFSQKSLSCLENLKREYFK</sequence>
<dbReference type="Gene3D" id="2.30.30.430">
    <property type="entry name" value="Kinase associated protein B domain"/>
    <property type="match status" value="1"/>
</dbReference>
<keyword evidence="1" id="KW-0418">Kinase</keyword>
<evidence type="ECO:0000313" key="1">
    <source>
        <dbReference type="EMBL" id="SNX75225.1"/>
    </source>
</evidence>
<accession>A0A285D6E5</accession>
<gene>
    <name evidence="1" type="ORF">SAMN05877753_11185</name>
</gene>
<dbReference type="AlphaFoldDB" id="A0A285D6E5"/>
<dbReference type="InterPro" id="IPR014916">
    <property type="entry name" value="KapB"/>
</dbReference>
<dbReference type="SUPFAM" id="SSF141251">
    <property type="entry name" value="Kinase-associated protein B-like"/>
    <property type="match status" value="1"/>
</dbReference>
<dbReference type="GO" id="GO:0016301">
    <property type="term" value="F:kinase activity"/>
    <property type="evidence" value="ECO:0007669"/>
    <property type="project" value="UniProtKB-KW"/>
</dbReference>